<dbReference type="STRING" id="642780.SAMN04488570_3521"/>
<sequence length="555" mass="59600">MPTPPGRAGAATRWLQARSPLGLVLAVLLLDATLAPSLLARTWVFQGVLSGVGLAVGYAVGALLTAAGTRLLRLVGWDPPRLGARPRLVLVVVLLGVAVVGIARAAGQHRWTWERLGYTPTLTATAYAGALGLALATLLVLLAVAWLVRLLHRRVTALGARWLPASVAGVLALVVVAWGLLAASSTWVLDRTLEGMNDTFAAQDLQVRSSTQAPAAGSLRSGAPGSLVDWAEVGHQGRRFLSGGPTVEELASLAPDPDAVREPVRVFVGRSSADDVAGRVRLALAEMDRLDAWDRSAVLVVVPTGTGWVNEQVVSPPEHLLDGDVATVAVQYSHLPSPMAYLAEHEGAGETGRQLVGAVRARLDALPADRRPALLVAGESLGSHGASEAFADLDDLVARTRASLWIGPPEFVHLRREAERERRPGSTQVRPVVGDGRDLVFANRRSDLEGTRPRAVFLQQADDPIVWWDAPTLWQRPDWLAEPLDPAVNPAMSWWPAATFLNLTVDMAVGNDFDEDHGHLYGTQPLDAWVAMLHPAGWDADRVEQLRERLARLSR</sequence>
<keyword evidence="1" id="KW-1133">Transmembrane helix</keyword>
<dbReference type="OrthoDB" id="4397445at2"/>
<dbReference type="EMBL" id="LT629757">
    <property type="protein sequence ID" value="SDT09882.1"/>
    <property type="molecule type" value="Genomic_DNA"/>
</dbReference>
<keyword evidence="1" id="KW-0472">Membrane</keyword>
<feature type="transmembrane region" description="Helical" evidence="1">
    <location>
        <begin position="160"/>
        <end position="181"/>
    </location>
</feature>
<dbReference type="Pfam" id="PF10081">
    <property type="entry name" value="Abhydrolase_9"/>
    <property type="match status" value="1"/>
</dbReference>
<protein>
    <submittedName>
        <fullName evidence="4">Uncharacterized membrane protein</fullName>
    </submittedName>
</protein>
<dbReference type="InterPro" id="IPR027788">
    <property type="entry name" value="Alpha/beta-hydrolase_N_dom"/>
</dbReference>
<feature type="domain" description="Alpha/beta-hydrolase N-terminal" evidence="3">
    <location>
        <begin position="34"/>
        <end position="245"/>
    </location>
</feature>
<reference evidence="5" key="1">
    <citation type="submission" date="2016-10" db="EMBL/GenBank/DDBJ databases">
        <authorList>
            <person name="Varghese N."/>
            <person name="Submissions S."/>
        </authorList>
    </citation>
    <scope>NUCLEOTIDE SEQUENCE [LARGE SCALE GENOMIC DNA]</scope>
    <source>
        <strain evidence="5">DSM 22127</strain>
    </source>
</reference>
<name>A0A1H1XL24_9ACTN</name>
<keyword evidence="5" id="KW-1185">Reference proteome</keyword>
<evidence type="ECO:0000259" key="2">
    <source>
        <dbReference type="Pfam" id="PF10081"/>
    </source>
</evidence>
<evidence type="ECO:0000256" key="1">
    <source>
        <dbReference type="SAM" id="Phobius"/>
    </source>
</evidence>
<evidence type="ECO:0000313" key="5">
    <source>
        <dbReference type="Proteomes" id="UP000198859"/>
    </source>
</evidence>
<feature type="transmembrane region" description="Helical" evidence="1">
    <location>
        <begin position="88"/>
        <end position="106"/>
    </location>
</feature>
<evidence type="ECO:0000259" key="3">
    <source>
        <dbReference type="Pfam" id="PF15420"/>
    </source>
</evidence>
<evidence type="ECO:0000313" key="4">
    <source>
        <dbReference type="EMBL" id="SDT09882.1"/>
    </source>
</evidence>
<feature type="domain" description="Alpha/beta-hydrolase catalytic" evidence="2">
    <location>
        <begin position="264"/>
        <end position="546"/>
    </location>
</feature>
<dbReference type="AlphaFoldDB" id="A0A1H1XL24"/>
<feature type="transmembrane region" description="Helical" evidence="1">
    <location>
        <begin position="126"/>
        <end position="148"/>
    </location>
</feature>
<dbReference type="Pfam" id="PF15420">
    <property type="entry name" value="Abhydrolase_9_N"/>
    <property type="match status" value="1"/>
</dbReference>
<proteinExistence type="predicted"/>
<keyword evidence="1" id="KW-0812">Transmembrane</keyword>
<organism evidence="4 5">
    <name type="scientific">Nocardioides scoriae</name>
    <dbReference type="NCBI Taxonomy" id="642780"/>
    <lineage>
        <taxon>Bacteria</taxon>
        <taxon>Bacillati</taxon>
        <taxon>Actinomycetota</taxon>
        <taxon>Actinomycetes</taxon>
        <taxon>Propionibacteriales</taxon>
        <taxon>Nocardioidaceae</taxon>
        <taxon>Nocardioides</taxon>
    </lineage>
</organism>
<feature type="transmembrane region" description="Helical" evidence="1">
    <location>
        <begin position="45"/>
        <end position="67"/>
    </location>
</feature>
<accession>A0A1H1XL24</accession>
<dbReference type="RefSeq" id="WP_091732375.1">
    <property type="nucleotide sequence ID" value="NZ_LT629757.1"/>
</dbReference>
<dbReference type="ESTHER" id="9actn-a0a1h1xl24">
    <property type="family name" value="Abhydrolase_9"/>
</dbReference>
<dbReference type="InterPro" id="IPR029058">
    <property type="entry name" value="AB_hydrolase_fold"/>
</dbReference>
<gene>
    <name evidence="4" type="ORF">SAMN04488570_3521</name>
</gene>
<feature type="transmembrane region" description="Helical" evidence="1">
    <location>
        <begin position="21"/>
        <end position="39"/>
    </location>
</feature>
<dbReference type="Proteomes" id="UP000198859">
    <property type="component" value="Chromosome I"/>
</dbReference>
<dbReference type="SUPFAM" id="SSF53474">
    <property type="entry name" value="alpha/beta-Hydrolases"/>
    <property type="match status" value="1"/>
</dbReference>
<dbReference type="InterPro" id="IPR027787">
    <property type="entry name" value="Alpha/beta-hydrolase_catalytic"/>
</dbReference>